<comment type="caution">
    <text evidence="2">The sequence shown here is derived from an EMBL/GenBank/DDBJ whole genome shotgun (WGS) entry which is preliminary data.</text>
</comment>
<accession>A0A4Y2GXM2</accession>
<feature type="compositionally biased region" description="Basic and acidic residues" evidence="1">
    <location>
        <begin position="240"/>
        <end position="249"/>
    </location>
</feature>
<dbReference type="AlphaFoldDB" id="A0A4Y2GXM2"/>
<evidence type="ECO:0000256" key="1">
    <source>
        <dbReference type="SAM" id="MobiDB-lite"/>
    </source>
</evidence>
<feature type="compositionally biased region" description="Basic and acidic residues" evidence="1">
    <location>
        <begin position="159"/>
        <end position="172"/>
    </location>
</feature>
<dbReference type="OrthoDB" id="6422073at2759"/>
<name>A0A4Y2GXM2_ARAVE</name>
<proteinExistence type="predicted"/>
<feature type="compositionally biased region" description="Basic and acidic residues" evidence="1">
    <location>
        <begin position="255"/>
        <end position="266"/>
    </location>
</feature>
<reference evidence="2 3" key="1">
    <citation type="journal article" date="2019" name="Sci. Rep.">
        <title>Orb-weaving spider Araneus ventricosus genome elucidates the spidroin gene catalogue.</title>
        <authorList>
            <person name="Kono N."/>
            <person name="Nakamura H."/>
            <person name="Ohtoshi R."/>
            <person name="Moran D.A.P."/>
            <person name="Shinohara A."/>
            <person name="Yoshida Y."/>
            <person name="Fujiwara M."/>
            <person name="Mori M."/>
            <person name="Tomita M."/>
            <person name="Arakawa K."/>
        </authorList>
    </citation>
    <scope>NUCLEOTIDE SEQUENCE [LARGE SCALE GENOMIC DNA]</scope>
</reference>
<protein>
    <submittedName>
        <fullName evidence="2">Uncharacterized protein</fullName>
    </submittedName>
</protein>
<feature type="compositionally biased region" description="Polar residues" evidence="1">
    <location>
        <begin position="213"/>
        <end position="228"/>
    </location>
</feature>
<evidence type="ECO:0000313" key="3">
    <source>
        <dbReference type="Proteomes" id="UP000499080"/>
    </source>
</evidence>
<gene>
    <name evidence="2" type="ORF">AVEN_227366_1</name>
</gene>
<feature type="region of interest" description="Disordered" evidence="1">
    <location>
        <begin position="159"/>
        <end position="293"/>
    </location>
</feature>
<dbReference type="Proteomes" id="UP000499080">
    <property type="component" value="Unassembled WGS sequence"/>
</dbReference>
<evidence type="ECO:0000313" key="2">
    <source>
        <dbReference type="EMBL" id="GBM56864.1"/>
    </source>
</evidence>
<keyword evidence="3" id="KW-1185">Reference proteome</keyword>
<dbReference type="EMBL" id="BGPR01001566">
    <property type="protein sequence ID" value="GBM56864.1"/>
    <property type="molecule type" value="Genomic_DNA"/>
</dbReference>
<sequence length="293" mass="33801">MLKWLATFTGSNTRMEFDSLQIGVSELLPFGIPEDRRRSILTLVDNTGRIEYAKDRPVNRVASRNISRLPFGYEDKLLAVKGHDQKVYFESLGLSVVELKSVLPYCPKYADLPEEVFHPKTSPRFHHSIHYRHDDSKCSRIIAIAFTKYLEIKRREESDKYWDDEPADKSSKSSDWGKYWDEQAESSEFDEEPADKPIPESSEWDDEPANKPSPESSEWGNYWNQQASKEPKQPAAADEQAGKEPKQPESSDWGKFWDEQTSKEPKQPAAADEPASKKPKQYIVWKDKKDVIV</sequence>
<organism evidence="2 3">
    <name type="scientific">Araneus ventricosus</name>
    <name type="common">Orbweaver spider</name>
    <name type="synonym">Epeira ventricosa</name>
    <dbReference type="NCBI Taxonomy" id="182803"/>
    <lineage>
        <taxon>Eukaryota</taxon>
        <taxon>Metazoa</taxon>
        <taxon>Ecdysozoa</taxon>
        <taxon>Arthropoda</taxon>
        <taxon>Chelicerata</taxon>
        <taxon>Arachnida</taxon>
        <taxon>Araneae</taxon>
        <taxon>Araneomorphae</taxon>
        <taxon>Entelegynae</taxon>
        <taxon>Araneoidea</taxon>
        <taxon>Araneidae</taxon>
        <taxon>Araneus</taxon>
    </lineage>
</organism>
<feature type="compositionally biased region" description="Acidic residues" evidence="1">
    <location>
        <begin position="182"/>
        <end position="193"/>
    </location>
</feature>